<accession>A0ABQ6H9V9</accession>
<dbReference type="PANTHER" id="PTHR45138">
    <property type="entry name" value="REGULATORY COMPONENTS OF SENSORY TRANSDUCTION SYSTEM"/>
    <property type="match status" value="1"/>
</dbReference>
<proteinExistence type="predicted"/>
<feature type="transmembrane region" description="Helical" evidence="3">
    <location>
        <begin position="349"/>
        <end position="369"/>
    </location>
</feature>
<dbReference type="InterPro" id="IPR015168">
    <property type="entry name" value="SsuA/THI5"/>
</dbReference>
<dbReference type="PANTHER" id="PTHR45138:SF9">
    <property type="entry name" value="DIGUANYLATE CYCLASE DGCM-RELATED"/>
    <property type="match status" value="1"/>
</dbReference>
<dbReference type="Gene3D" id="3.30.70.270">
    <property type="match status" value="1"/>
</dbReference>
<dbReference type="InterPro" id="IPR043128">
    <property type="entry name" value="Rev_trsase/Diguanyl_cyclase"/>
</dbReference>
<comment type="catalytic activity">
    <reaction evidence="2">
        <text>2 GTP = 3',3'-c-di-GMP + 2 diphosphate</text>
        <dbReference type="Rhea" id="RHEA:24898"/>
        <dbReference type="ChEBI" id="CHEBI:33019"/>
        <dbReference type="ChEBI" id="CHEBI:37565"/>
        <dbReference type="ChEBI" id="CHEBI:58805"/>
        <dbReference type="EC" id="2.7.7.65"/>
    </reaction>
</comment>
<keyword evidence="3" id="KW-0472">Membrane</keyword>
<dbReference type="Pfam" id="PF09084">
    <property type="entry name" value="NMT1"/>
    <property type="match status" value="1"/>
</dbReference>
<dbReference type="Gene3D" id="3.40.190.10">
    <property type="entry name" value="Periplasmic binding protein-like II"/>
    <property type="match status" value="2"/>
</dbReference>
<dbReference type="Pfam" id="PF00990">
    <property type="entry name" value="GGDEF"/>
    <property type="match status" value="1"/>
</dbReference>
<dbReference type="SUPFAM" id="SSF53850">
    <property type="entry name" value="Periplasmic binding protein-like II"/>
    <property type="match status" value="1"/>
</dbReference>
<protein>
    <recommendedName>
        <fullName evidence="1">diguanylate cyclase</fullName>
        <ecNumber evidence="1">2.7.7.65</ecNumber>
    </recommendedName>
</protein>
<dbReference type="CDD" id="cd01949">
    <property type="entry name" value="GGDEF"/>
    <property type="match status" value="1"/>
</dbReference>
<keyword evidence="3" id="KW-1133">Transmembrane helix</keyword>
<dbReference type="SUPFAM" id="SSF55073">
    <property type="entry name" value="Nucleotide cyclase"/>
    <property type="match status" value="1"/>
</dbReference>
<evidence type="ECO:0000313" key="6">
    <source>
        <dbReference type="Proteomes" id="UP001157134"/>
    </source>
</evidence>
<evidence type="ECO:0000256" key="1">
    <source>
        <dbReference type="ARBA" id="ARBA00012528"/>
    </source>
</evidence>
<dbReference type="PROSITE" id="PS50887">
    <property type="entry name" value="GGDEF"/>
    <property type="match status" value="1"/>
</dbReference>
<gene>
    <name evidence="5" type="ORF">tloyanaT_11600</name>
</gene>
<dbReference type="SMART" id="SM00267">
    <property type="entry name" value="GGDEF"/>
    <property type="match status" value="1"/>
</dbReference>
<evidence type="ECO:0000259" key="4">
    <source>
        <dbReference type="PROSITE" id="PS50887"/>
    </source>
</evidence>
<feature type="domain" description="GGDEF" evidence="4">
    <location>
        <begin position="424"/>
        <end position="552"/>
    </location>
</feature>
<sequence length="552" mass="63321">MRAFAVINHLSIPHFKHCSQRFTSRVSHSLISCILLAFLSFSVYAGPDVSLQLKWFHQFQFAGYYAAQKEGYYQEEGLNVTIYEFAQGRDNVDAVINGVVEFSVADSSLVQTKLAGEDVVVLAAIFQQSPLSLMTLDKDELVSPLDLIGKRVMFRRDVDDAVIAAMFSELGIEPGDYTHVPHTFNDDELINGTVDAMSVYITDQPYYYKQQGYRVNLIQPSNYGIDFYGDLLFTSKQFLEENTEQALAFRRASIKGWQYALENDEELIDWMLENLPMNKTKAQLLYEAEQTKRMIKPNLIELGTLNKNRFQRIAEIYQHRNKTTSNGNLDQFLFTEIISPDVDYKRMAYISWIVLALLSFLVLSFWGINKRLMVLVSQRTRELEESKRALKKLVVTDELTGLGNRRKLNQFFTQEKEKAARYERPLSIILFDIDHFKEVNDNFGHRFGDDVLKEVSRLAKSQTRAADLVGRWGGEEFLIVCPETNLIGASTMAEFLRDTMQRHKFPQELTVTASFGVAQWHKDEDAESLFGRCDAALYQAKDSGRNCVKTNN</sequence>
<dbReference type="NCBIfam" id="TIGR00254">
    <property type="entry name" value="GGDEF"/>
    <property type="match status" value="1"/>
</dbReference>
<dbReference type="InterPro" id="IPR050469">
    <property type="entry name" value="Diguanylate_Cyclase"/>
</dbReference>
<name>A0ABQ6H9V9_9GAMM</name>
<dbReference type="EMBL" id="BSSV01000002">
    <property type="protein sequence ID" value="GLX84908.1"/>
    <property type="molecule type" value="Genomic_DNA"/>
</dbReference>
<dbReference type="Proteomes" id="UP001157134">
    <property type="component" value="Unassembled WGS sequence"/>
</dbReference>
<keyword evidence="3" id="KW-0812">Transmembrane</keyword>
<dbReference type="InterPro" id="IPR029787">
    <property type="entry name" value="Nucleotide_cyclase"/>
</dbReference>
<keyword evidence="6" id="KW-1185">Reference proteome</keyword>
<evidence type="ECO:0000313" key="5">
    <source>
        <dbReference type="EMBL" id="GLX84908.1"/>
    </source>
</evidence>
<organism evidence="5 6">
    <name type="scientific">Thalassotalea loyana</name>
    <dbReference type="NCBI Taxonomy" id="280483"/>
    <lineage>
        <taxon>Bacteria</taxon>
        <taxon>Pseudomonadati</taxon>
        <taxon>Pseudomonadota</taxon>
        <taxon>Gammaproteobacteria</taxon>
        <taxon>Alteromonadales</taxon>
        <taxon>Colwelliaceae</taxon>
        <taxon>Thalassotalea</taxon>
    </lineage>
</organism>
<dbReference type="RefSeq" id="WP_284296599.1">
    <property type="nucleotide sequence ID" value="NZ_BSSV01000002.1"/>
</dbReference>
<dbReference type="InterPro" id="IPR000160">
    <property type="entry name" value="GGDEF_dom"/>
</dbReference>
<dbReference type="EC" id="2.7.7.65" evidence="1"/>
<reference evidence="5 6" key="1">
    <citation type="submission" date="2023-03" db="EMBL/GenBank/DDBJ databases">
        <title>Thalassotalea loyana LMG 22536T draft genome sequence.</title>
        <authorList>
            <person name="Sawabe T."/>
        </authorList>
    </citation>
    <scope>NUCLEOTIDE SEQUENCE [LARGE SCALE GENOMIC DNA]</scope>
    <source>
        <strain evidence="5 6">LMG 22536</strain>
    </source>
</reference>
<comment type="caution">
    <text evidence="5">The sequence shown here is derived from an EMBL/GenBank/DDBJ whole genome shotgun (WGS) entry which is preliminary data.</text>
</comment>
<evidence type="ECO:0000256" key="2">
    <source>
        <dbReference type="ARBA" id="ARBA00034247"/>
    </source>
</evidence>
<evidence type="ECO:0000256" key="3">
    <source>
        <dbReference type="SAM" id="Phobius"/>
    </source>
</evidence>